<dbReference type="Proteomes" id="UP000799436">
    <property type="component" value="Unassembled WGS sequence"/>
</dbReference>
<organism evidence="2 3">
    <name type="scientific">Teratosphaeria nubilosa</name>
    <dbReference type="NCBI Taxonomy" id="161662"/>
    <lineage>
        <taxon>Eukaryota</taxon>
        <taxon>Fungi</taxon>
        <taxon>Dikarya</taxon>
        <taxon>Ascomycota</taxon>
        <taxon>Pezizomycotina</taxon>
        <taxon>Dothideomycetes</taxon>
        <taxon>Dothideomycetidae</taxon>
        <taxon>Mycosphaerellales</taxon>
        <taxon>Teratosphaeriaceae</taxon>
        <taxon>Teratosphaeria</taxon>
    </lineage>
</organism>
<evidence type="ECO:0000313" key="2">
    <source>
        <dbReference type="EMBL" id="KAF2769942.1"/>
    </source>
</evidence>
<protein>
    <submittedName>
        <fullName evidence="2">Uncharacterized protein</fullName>
    </submittedName>
</protein>
<evidence type="ECO:0000256" key="1">
    <source>
        <dbReference type="SAM" id="MobiDB-lite"/>
    </source>
</evidence>
<keyword evidence="3" id="KW-1185">Reference proteome</keyword>
<dbReference type="OrthoDB" id="5335493at2759"/>
<evidence type="ECO:0000313" key="3">
    <source>
        <dbReference type="Proteomes" id="UP000799436"/>
    </source>
</evidence>
<sequence length="446" mass="51011">MAQLATQVCCWDMFNSRRLAEDKSPVPPIVLNLSFILNTTIGMDYIKVVTEREIEAWRIRSFDSFLVTVRVDAPITAGPVYNRNGGFVGHDTYVFEWRGMADGHAETLRKTMKVQMRSNGTVKIEYRGRWTPLSDFLKDLKIPYAEVLPSKQRSLDVQCNWWKANGKVFKLMALPVELRDLIYQFGFGPQVEPYPTSKTRRIGGNIGALEAIKARKPTSGLLLLNRQIGEEASHALYLYTTFFVQHKGIFHRLMSNVHTRPLLRRIELALPHHEFINLFGYQASGDDAKDRSMAVTIMPQLKLSCLELVFAPPPNKKDILDIPCQRSVVSLILSSAWPWVRGQPVKLGGWIKDRQERVFEAACLVERKRFDVWRERNCAVGLPEGSLLEYHDWVHWEETEEHGGVSLTGNSKSPRDVVEPREEEEALPLNCHCAPMCTQETWMADD</sequence>
<feature type="region of interest" description="Disordered" evidence="1">
    <location>
        <begin position="403"/>
        <end position="423"/>
    </location>
</feature>
<accession>A0A6G1LBH6</accession>
<reference evidence="2" key="1">
    <citation type="journal article" date="2020" name="Stud. Mycol.">
        <title>101 Dothideomycetes genomes: a test case for predicting lifestyles and emergence of pathogens.</title>
        <authorList>
            <person name="Haridas S."/>
            <person name="Albert R."/>
            <person name="Binder M."/>
            <person name="Bloem J."/>
            <person name="Labutti K."/>
            <person name="Salamov A."/>
            <person name="Andreopoulos B."/>
            <person name="Baker S."/>
            <person name="Barry K."/>
            <person name="Bills G."/>
            <person name="Bluhm B."/>
            <person name="Cannon C."/>
            <person name="Castanera R."/>
            <person name="Culley D."/>
            <person name="Daum C."/>
            <person name="Ezra D."/>
            <person name="Gonzalez J."/>
            <person name="Henrissat B."/>
            <person name="Kuo A."/>
            <person name="Liang C."/>
            <person name="Lipzen A."/>
            <person name="Lutzoni F."/>
            <person name="Magnuson J."/>
            <person name="Mondo S."/>
            <person name="Nolan M."/>
            <person name="Ohm R."/>
            <person name="Pangilinan J."/>
            <person name="Park H.-J."/>
            <person name="Ramirez L."/>
            <person name="Alfaro M."/>
            <person name="Sun H."/>
            <person name="Tritt A."/>
            <person name="Yoshinaga Y."/>
            <person name="Zwiers L.-H."/>
            <person name="Turgeon B."/>
            <person name="Goodwin S."/>
            <person name="Spatafora J."/>
            <person name="Crous P."/>
            <person name="Grigoriev I."/>
        </authorList>
    </citation>
    <scope>NUCLEOTIDE SEQUENCE</scope>
    <source>
        <strain evidence="2">CBS 116005</strain>
    </source>
</reference>
<dbReference type="EMBL" id="ML995829">
    <property type="protein sequence ID" value="KAF2769942.1"/>
    <property type="molecule type" value="Genomic_DNA"/>
</dbReference>
<dbReference type="AlphaFoldDB" id="A0A6G1LBH6"/>
<proteinExistence type="predicted"/>
<name>A0A6G1LBH6_9PEZI</name>
<gene>
    <name evidence="2" type="ORF">EJ03DRAFT_326849</name>
</gene>